<evidence type="ECO:0000256" key="1">
    <source>
        <dbReference type="ARBA" id="ARBA00001585"/>
    </source>
</evidence>
<evidence type="ECO:0000256" key="6">
    <source>
        <dbReference type="ARBA" id="ARBA00022438"/>
    </source>
</evidence>
<evidence type="ECO:0000313" key="14">
    <source>
        <dbReference type="EMBL" id="OIM21994.1"/>
    </source>
</evidence>
<reference evidence="13" key="3">
    <citation type="submission" date="2019-10" db="EMBL/GenBank/DDBJ databases">
        <title>Malate fermentation in French cider.</title>
        <authorList>
            <person name="Cousin F.J."/>
            <person name="Medina Fernandez S."/>
            <person name="Misery B."/>
            <person name="Laplace J.-M."/>
            <person name="Cretenet M."/>
        </authorList>
    </citation>
    <scope>NUCLEOTIDE SEQUENCE</scope>
    <source>
        <strain evidence="13">UCMA15129</strain>
    </source>
</reference>
<dbReference type="EMBL" id="MLOK01000018">
    <property type="protein sequence ID" value="OIM21994.1"/>
    <property type="molecule type" value="Genomic_DNA"/>
</dbReference>
<dbReference type="InterPro" id="IPR050266">
    <property type="entry name" value="AB_hydrolase_sf"/>
</dbReference>
<accession>A0A483B9A5</accession>
<dbReference type="GO" id="GO:0006508">
    <property type="term" value="P:proteolysis"/>
    <property type="evidence" value="ECO:0007669"/>
    <property type="project" value="UniProtKB-KW"/>
</dbReference>
<feature type="active site" description="Nucleophile" evidence="11">
    <location>
        <position position="108"/>
    </location>
</feature>
<dbReference type="Gene3D" id="3.40.50.1820">
    <property type="entry name" value="alpha/beta hydrolase"/>
    <property type="match status" value="1"/>
</dbReference>
<dbReference type="GeneID" id="75065067"/>
<dbReference type="EMBL" id="LR031358">
    <property type="protein sequence ID" value="VDB97231.1"/>
    <property type="molecule type" value="Genomic_DNA"/>
</dbReference>
<comment type="subcellular location">
    <subcellularLocation>
        <location evidence="2">Cell envelope</location>
    </subcellularLocation>
</comment>
<keyword evidence="8 10" id="KW-0378">Hydrolase</keyword>
<dbReference type="RefSeq" id="WP_002820178.1">
    <property type="nucleotide sequence ID" value="NZ_CP027431.1"/>
</dbReference>
<dbReference type="EMBL" id="WERV01000003">
    <property type="protein sequence ID" value="MDV7715064.1"/>
    <property type="molecule type" value="Genomic_DNA"/>
</dbReference>
<reference evidence="15 17" key="2">
    <citation type="submission" date="2018-08" db="EMBL/GenBank/DDBJ databases">
        <authorList>
            <person name="Lorentzen P. G. S. M."/>
        </authorList>
    </citation>
    <scope>NUCLEOTIDE SEQUENCE [LARGE SCALE GENOMIC DNA]</scope>
    <source>
        <strain evidence="15 17">CRBO_1381</strain>
    </source>
</reference>
<evidence type="ECO:0000313" key="15">
    <source>
        <dbReference type="EMBL" id="VDB97231.1"/>
    </source>
</evidence>
<dbReference type="PRINTS" id="PR00793">
    <property type="entry name" value="PROAMNOPTASE"/>
</dbReference>
<protein>
    <recommendedName>
        <fullName evidence="5 10">Proline iminopeptidase</fullName>
        <shortName evidence="10">PIP</shortName>
        <ecNumber evidence="4 10">3.4.11.5</ecNumber>
    </recommendedName>
    <alternativeName>
        <fullName evidence="9 10">Prolyl aminopeptidase</fullName>
    </alternativeName>
</protein>
<feature type="domain" description="AB hydrolase-1" evidence="12">
    <location>
        <begin position="29"/>
        <end position="278"/>
    </location>
</feature>
<comment type="function">
    <text evidence="10">Releases the N-terminal proline from various substrates.</text>
</comment>
<evidence type="ECO:0000313" key="17">
    <source>
        <dbReference type="Proteomes" id="UP000294726"/>
    </source>
</evidence>
<evidence type="ECO:0000313" key="13">
    <source>
        <dbReference type="EMBL" id="MDV7715064.1"/>
    </source>
</evidence>
<gene>
    <name evidence="14" type="ORF">ATX59_01250</name>
    <name evidence="13" type="ORF">GA838_04680</name>
    <name evidence="15" type="ORF">OENI_0235</name>
</gene>
<dbReference type="Proteomes" id="UP000181728">
    <property type="component" value="Unassembled WGS sequence"/>
</dbReference>
<evidence type="ECO:0000256" key="9">
    <source>
        <dbReference type="ARBA" id="ARBA00029605"/>
    </source>
</evidence>
<keyword evidence="7 10" id="KW-0645">Protease</keyword>
<dbReference type="InterPro" id="IPR002410">
    <property type="entry name" value="Peptidase_S33"/>
</dbReference>
<feature type="active site" evidence="11">
    <location>
        <position position="245"/>
    </location>
</feature>
<dbReference type="GO" id="GO:0004177">
    <property type="term" value="F:aminopeptidase activity"/>
    <property type="evidence" value="ECO:0007669"/>
    <property type="project" value="UniProtKB-KW"/>
</dbReference>
<dbReference type="InterPro" id="IPR000073">
    <property type="entry name" value="AB_hydrolase_1"/>
</dbReference>
<dbReference type="InterPro" id="IPR005945">
    <property type="entry name" value="Pro_imino_pep"/>
</dbReference>
<comment type="catalytic activity">
    <reaction evidence="1 10">
        <text>Release of N-terminal proline from a peptide.</text>
        <dbReference type="EC" id="3.4.11.5"/>
    </reaction>
</comment>
<dbReference type="Proteomes" id="UP000294726">
    <property type="component" value="Chromosome"/>
</dbReference>
<dbReference type="PANTHER" id="PTHR43798">
    <property type="entry name" value="MONOACYLGLYCEROL LIPASE"/>
    <property type="match status" value="1"/>
</dbReference>
<evidence type="ECO:0000256" key="11">
    <source>
        <dbReference type="PIRSR" id="PIRSR005539-1"/>
    </source>
</evidence>
<dbReference type="OMA" id="YLYGQSF"/>
<dbReference type="GO" id="GO:0016020">
    <property type="term" value="C:membrane"/>
    <property type="evidence" value="ECO:0007669"/>
    <property type="project" value="TreeGrafter"/>
</dbReference>
<reference evidence="14 16" key="1">
    <citation type="journal article" date="2016" name="BMC Genomics">
        <title>Consensus pan-genome assembly of the specialised wine bacterium Oenococcus oeni.</title>
        <authorList>
            <person name="Sternes P.R."/>
            <person name="Borneman A.R."/>
        </authorList>
    </citation>
    <scope>NUCLEOTIDE SEQUENCE [LARGE SCALE GENOMIC DNA]</scope>
    <source>
        <strain evidence="14 16">AWRIB661</strain>
    </source>
</reference>
<dbReference type="EC" id="3.4.11.5" evidence="4 10"/>
<evidence type="ECO:0000259" key="12">
    <source>
        <dbReference type="Pfam" id="PF00561"/>
    </source>
</evidence>
<evidence type="ECO:0000256" key="7">
    <source>
        <dbReference type="ARBA" id="ARBA00022670"/>
    </source>
</evidence>
<sequence>MKNGTHILTLTSGFHLWSHTENSGKKSKIIAVHGGPGETHESFETLPLGVPNAEITSYDQLGSWYSDQPDFSDPKLAKKYLRIEYFVNELEEVRRQLEYDKFILLGYSWGAMIALEYALKYPGNLDKLVIVGMSDRESDFTDRMKDEVAKVLSKDEAKYVFTEAKKGELDDPLFNQFMEKFYNDYYSRFSKSQSKHAIDISNYQVANYMMGTNPFHTEGMMSGWNVSDKLYRIKTPTLILVGDQDMISPKKARVMADKLPNGKLEIIPDATHVSLRDNPEYFFQQLNQFLTN</sequence>
<dbReference type="Pfam" id="PF00561">
    <property type="entry name" value="Abhydrolase_1"/>
    <property type="match status" value="1"/>
</dbReference>
<dbReference type="NCBIfam" id="TIGR01250">
    <property type="entry name" value="pro_imino_pep_2"/>
    <property type="match status" value="1"/>
</dbReference>
<evidence type="ECO:0000256" key="5">
    <source>
        <dbReference type="ARBA" id="ARBA00021843"/>
    </source>
</evidence>
<evidence type="ECO:0000256" key="10">
    <source>
        <dbReference type="PIRNR" id="PIRNR005539"/>
    </source>
</evidence>
<evidence type="ECO:0000256" key="8">
    <source>
        <dbReference type="ARBA" id="ARBA00022801"/>
    </source>
</evidence>
<dbReference type="GO" id="GO:0030313">
    <property type="term" value="C:cell envelope"/>
    <property type="evidence" value="ECO:0007669"/>
    <property type="project" value="UniProtKB-SubCell"/>
</dbReference>
<dbReference type="InterPro" id="IPR029058">
    <property type="entry name" value="AB_hydrolase_fold"/>
</dbReference>
<keyword evidence="6 10" id="KW-0031">Aminopeptidase</keyword>
<evidence type="ECO:0000313" key="16">
    <source>
        <dbReference type="Proteomes" id="UP000181728"/>
    </source>
</evidence>
<dbReference type="PANTHER" id="PTHR43798:SF33">
    <property type="entry name" value="HYDROLASE, PUTATIVE (AFU_ORTHOLOGUE AFUA_2G14860)-RELATED"/>
    <property type="match status" value="1"/>
</dbReference>
<dbReference type="DNASU" id="4415597"/>
<dbReference type="SUPFAM" id="SSF53474">
    <property type="entry name" value="alpha/beta-Hydrolases"/>
    <property type="match status" value="1"/>
</dbReference>
<evidence type="ECO:0000256" key="3">
    <source>
        <dbReference type="ARBA" id="ARBA00010088"/>
    </source>
</evidence>
<proteinExistence type="inferred from homology"/>
<organism evidence="15 17">
    <name type="scientific">Oenococcus oeni</name>
    <name type="common">Leuconostoc oenos</name>
    <dbReference type="NCBI Taxonomy" id="1247"/>
    <lineage>
        <taxon>Bacteria</taxon>
        <taxon>Bacillati</taxon>
        <taxon>Bacillota</taxon>
        <taxon>Bacilli</taxon>
        <taxon>Lactobacillales</taxon>
        <taxon>Lactobacillaceae</taxon>
        <taxon>Oenococcus</taxon>
    </lineage>
</organism>
<dbReference type="PIRSF" id="PIRSF005539">
    <property type="entry name" value="Pept_S33_TRI_F1"/>
    <property type="match status" value="1"/>
</dbReference>
<evidence type="ECO:0000256" key="4">
    <source>
        <dbReference type="ARBA" id="ARBA00012568"/>
    </source>
</evidence>
<comment type="similarity">
    <text evidence="3 10">Belongs to the peptidase S33 family.</text>
</comment>
<dbReference type="AlphaFoldDB" id="A0A483B9A5"/>
<dbReference type="Proteomes" id="UP001281024">
    <property type="component" value="Unassembled WGS sequence"/>
</dbReference>
<feature type="active site" description="Proton donor" evidence="11">
    <location>
        <position position="272"/>
    </location>
</feature>
<name>A0A483B9A5_OENOE</name>
<evidence type="ECO:0000256" key="2">
    <source>
        <dbReference type="ARBA" id="ARBA00004196"/>
    </source>
</evidence>